<reference evidence="7 8" key="1">
    <citation type="submission" date="2019-01" db="EMBL/GenBank/DDBJ databases">
        <title>Sequencing of cultivated peanut Arachis hypogaea provides insights into genome evolution and oil improvement.</title>
        <authorList>
            <person name="Chen X."/>
        </authorList>
    </citation>
    <scope>NUCLEOTIDE SEQUENCE [LARGE SCALE GENOMIC DNA]</scope>
    <source>
        <strain evidence="8">cv. Fuhuasheng</strain>
        <tissue evidence="7">Leaves</tissue>
    </source>
</reference>
<dbReference type="Proteomes" id="UP000289738">
    <property type="component" value="Chromosome B07"/>
</dbReference>
<evidence type="ECO:0000256" key="5">
    <source>
        <dbReference type="SAM" id="MobiDB-lite"/>
    </source>
</evidence>
<dbReference type="Pfam" id="PF10551">
    <property type="entry name" value="MULE"/>
    <property type="match status" value="3"/>
</dbReference>
<dbReference type="EMBL" id="SDMP01000017">
    <property type="protein sequence ID" value="RYQ99875.1"/>
    <property type="molecule type" value="Genomic_DNA"/>
</dbReference>
<organism evidence="7 8">
    <name type="scientific">Arachis hypogaea</name>
    <name type="common">Peanut</name>
    <dbReference type="NCBI Taxonomy" id="3818"/>
    <lineage>
        <taxon>Eukaryota</taxon>
        <taxon>Viridiplantae</taxon>
        <taxon>Streptophyta</taxon>
        <taxon>Embryophyta</taxon>
        <taxon>Tracheophyta</taxon>
        <taxon>Spermatophyta</taxon>
        <taxon>Magnoliopsida</taxon>
        <taxon>eudicotyledons</taxon>
        <taxon>Gunneridae</taxon>
        <taxon>Pentapetalae</taxon>
        <taxon>rosids</taxon>
        <taxon>fabids</taxon>
        <taxon>Fabales</taxon>
        <taxon>Fabaceae</taxon>
        <taxon>Papilionoideae</taxon>
        <taxon>50 kb inversion clade</taxon>
        <taxon>dalbergioids sensu lato</taxon>
        <taxon>Dalbergieae</taxon>
        <taxon>Pterocarpus clade</taxon>
        <taxon>Arachis</taxon>
    </lineage>
</organism>
<proteinExistence type="predicted"/>
<evidence type="ECO:0000256" key="4">
    <source>
        <dbReference type="PROSITE-ProRule" id="PRU00325"/>
    </source>
</evidence>
<evidence type="ECO:0000256" key="2">
    <source>
        <dbReference type="ARBA" id="ARBA00022771"/>
    </source>
</evidence>
<evidence type="ECO:0000256" key="1">
    <source>
        <dbReference type="ARBA" id="ARBA00022723"/>
    </source>
</evidence>
<feature type="compositionally biased region" description="Polar residues" evidence="5">
    <location>
        <begin position="2084"/>
        <end position="2094"/>
    </location>
</feature>
<dbReference type="PROSITE" id="PS50966">
    <property type="entry name" value="ZF_SWIM"/>
    <property type="match status" value="3"/>
</dbReference>
<keyword evidence="3" id="KW-0862">Zinc</keyword>
<feature type="domain" description="SWIM-type" evidence="6">
    <location>
        <begin position="533"/>
        <end position="569"/>
    </location>
</feature>
<protein>
    <recommendedName>
        <fullName evidence="6">SWIM-type domain-containing protein</fullName>
    </recommendedName>
</protein>
<keyword evidence="1" id="KW-0479">Metal-binding</keyword>
<evidence type="ECO:0000313" key="8">
    <source>
        <dbReference type="Proteomes" id="UP000289738"/>
    </source>
</evidence>
<evidence type="ECO:0000256" key="3">
    <source>
        <dbReference type="ARBA" id="ARBA00022833"/>
    </source>
</evidence>
<name>A0A444YD70_ARAHY</name>
<comment type="caution">
    <text evidence="7">The sequence shown here is derived from an EMBL/GenBank/DDBJ whole genome shotgun (WGS) entry which is preliminary data.</text>
</comment>
<evidence type="ECO:0000259" key="6">
    <source>
        <dbReference type="PROSITE" id="PS50966"/>
    </source>
</evidence>
<dbReference type="GO" id="GO:0008270">
    <property type="term" value="F:zinc ion binding"/>
    <property type="evidence" value="ECO:0007669"/>
    <property type="project" value="UniProtKB-KW"/>
</dbReference>
<dbReference type="InterPro" id="IPR007527">
    <property type="entry name" value="Znf_SWIM"/>
</dbReference>
<accession>A0A444YD70</accession>
<keyword evidence="8" id="KW-1185">Reference proteome</keyword>
<keyword evidence="2 4" id="KW-0863">Zinc-finger</keyword>
<feature type="region of interest" description="Disordered" evidence="5">
    <location>
        <begin position="1340"/>
        <end position="1375"/>
    </location>
</feature>
<dbReference type="InterPro" id="IPR018289">
    <property type="entry name" value="MULE_transposase_dom"/>
</dbReference>
<feature type="domain" description="SWIM-type" evidence="6">
    <location>
        <begin position="1222"/>
        <end position="1258"/>
    </location>
</feature>
<dbReference type="SMART" id="SM00575">
    <property type="entry name" value="ZnF_PMZ"/>
    <property type="match status" value="3"/>
</dbReference>
<sequence>MDHSTSDSQLNSGEVDYEFESNEVPEVYYIRHDWFLTRCIVQPLSVVDDELVPKVGMTFTTLEDAGKFYRNYAKAAGFSTRVWCTNRKGNEIKNQLITCSREGKWKSKISSTEKTNPTAGLNCPARIYIHTLKDVGAWIISKVVLDHSHPCCPSKAEMLKQHRELSMSIRRTIENNEEAGITPSKTYQSFVAAAGGHRELNFIEKDVKNYITREVQNVFEQEDAKKFGKYLLRMKEKNPNFFFELQLEEDQSIKFAFWADARSRAAFEYFGDVISFDTTYNTNRYNLVCGSFIGVNHHGQSTLLGCSLMKNEEIESFKWLFQCWLRCMGGNAPKGFLTDQCASMKRGLEACMPTTIHHWCIWHIMKKIPSKLNEYKGHADIEQEMSQVVWNSHSKDSFDRNWNDFLLNFGLADNKWLSDLYEDRHIWVPIYLDHHFWAGMRSTQRSESMHSFFNKEQAERESDAADFHTVIPCATKSSIEAQFQDAYTHAKFREVQAQFRGKVNCITRLKNSALGFSVYEVGEQVSSSIFNKFVVTYDSVAAEVKCECLLFESRGILCRHALSVLSFEQASQVSPRYILERWSKKVKRRHTHIKSSHDEPLMEPRSKRFDQLVFRSQNICEFASELEELTAILHRAYDNVMAEMEALKAKRKGTSSLSHEDANLESVNELQSPPRIRTRGRPKNRLGSKLEKQIANGTKKKKTKVLSERRIQIPANIKDTSGYQQQGITLWPLSVVDDELVPKVGMTFTTLEDAGKFYRNYAKAAGFSTRVWCTNRKGNEIKNQLITCSREGKWKSKISPTEKTNPTAGLNCPARIYIHTLKDVGAWIISKVVLDHSHPCCPSKAEMLKQHRELSMSIRRTIENNEEAGIRPSKTYQSFVAAAGGHRELNFIKKDVKNYITREVQNVFEQEDAKKFGKYLLRMKEKNSNFFFELQLEEDQSIKFAFWADARSRAAFEYFGDVISFDTTYNTNRYNLVCGSFIGVNHHGQSTLLGCSLMKNEEIESFKWLFQCWLRCMGGNAPKGFLTDQCASMKRALEACMPTTIHHWCIWHIMKKIPSKLNEYKGHADIEQEMSQVVWNSHSKDSFDRNWNDFLLNFGLADNKWLSDLYEDRHIWVPIYLDHHFWAGMRSTQRSESMHSFFNKEQAERESDAADFHTVIPCATKSSIEAQFQDAYTHAKFREVQAQFRGKANCITRLKNSVLGYSVYEVGEQVSSSIFNKFVVTYDSVAAEVKCECLLFESRGILCRHALSVLSFEQASQVSPRYILERWSKKIKRRHTHIKSSHDEPLMEPRSKRFDQLVFRSQNICEFASESEELTAILHRAYDNVMAEMEALKAKRKGTSSLSHEDANLESVNELQSPPRIRTRGRPKNRLGSKLEKQIANGTKKKKTKVLSEINLFDAASATHSNSSQYQGHVMNYQFRVPAAGDNSLGIMDHSTSDSQLNPGEVDYEFESNEVPEPLSVVDDELVPKVGMTFTTLEDAGKFYRNYAKAAGFSTRVWCTNRKGNEIKNQLITCSREGKWKSKISPTEKTNPTAGLNCPARIYIHTLKDVGAWIISKVVLDHSHPCCPSKAEMLKQHRELSMSIRRTIENNEEAGIRPSKTYQSFVAAAGGHRELNFIKKDVKNYITREVQNVFEQEDAKKFGKYLLRMKEKNSNFFFELQLEEDQSIKFAFWADARSRAAFEYFGDVISFDTTYNTNRYNLVCGSFIGVNHHGQSTLLGCSLMKNEEIESFKWLFQCWLRCMGGNAPKGFLTDQCASMKRALEACMPTTIHHWCIWHIMKKIPSKLNEYKGHADIEQEMSQVVWNSHSKDSFDRNWNDFLLNFGLADNKWLSDLYEDRHIWVPIYLDHHFWAGMRSTQRSESMHSFFNKEQAERESDAADFHTVIPCATKSSIEARFQDAYTHAKFREVQAQFIGKVNCITRLKNSALGFSVYEVGEQVSSSIFNKFVVTYDSVAAEVKCECLLFESRGILCRHALSVLSFEQASQVSPRYILERWSKKVKRRHTHIKSSHDEPLMEPRSKRFDQLVFRSQNICEFASELEELTAILHRAYDNVMAEMEALKAKRKGTSSLSHEDANLESVNEFQSPPRIQTRGRPKNRLGSKLEKQIANGTKKKKTKVLSEVKVIGAFKFQPISRTRYELSVQGTSSRG</sequence>
<dbReference type="STRING" id="3818.A0A444YD70"/>
<dbReference type="InterPro" id="IPR006564">
    <property type="entry name" value="Znf_PMZ"/>
</dbReference>
<feature type="region of interest" description="Disordered" evidence="5">
    <location>
        <begin position="652"/>
        <end position="688"/>
    </location>
</feature>
<dbReference type="Pfam" id="PF04434">
    <property type="entry name" value="SWIM"/>
    <property type="match status" value="3"/>
</dbReference>
<feature type="region of interest" description="Disordered" evidence="5">
    <location>
        <begin position="2072"/>
        <end position="2106"/>
    </location>
</feature>
<dbReference type="InterPro" id="IPR004330">
    <property type="entry name" value="FAR1_DNA_bnd_dom"/>
</dbReference>
<feature type="compositionally biased region" description="Basic residues" evidence="5">
    <location>
        <begin position="1365"/>
        <end position="1375"/>
    </location>
</feature>
<feature type="compositionally biased region" description="Basic residues" evidence="5">
    <location>
        <begin position="676"/>
        <end position="686"/>
    </location>
</feature>
<evidence type="ECO:0000313" key="7">
    <source>
        <dbReference type="EMBL" id="RYQ99875.1"/>
    </source>
</evidence>
<dbReference type="Pfam" id="PF03101">
    <property type="entry name" value="FAR1"/>
    <property type="match status" value="3"/>
</dbReference>
<gene>
    <name evidence="7" type="ORF">Ahy_B07g087884</name>
</gene>
<feature type="domain" description="SWIM-type" evidence="6">
    <location>
        <begin position="1952"/>
        <end position="1988"/>
    </location>
</feature>
<dbReference type="PANTHER" id="PTHR47718:SF13">
    <property type="entry name" value="OS09G0290500 PROTEIN"/>
    <property type="match status" value="1"/>
</dbReference>
<dbReference type="PANTHER" id="PTHR47718">
    <property type="entry name" value="OS01G0519700 PROTEIN"/>
    <property type="match status" value="1"/>
</dbReference>